<dbReference type="PANTHER" id="PTHR47580">
    <property type="entry name" value="PHOSPHOGLYCERATE MUTASE FAMILY PROTEIN"/>
    <property type="match status" value="1"/>
</dbReference>
<feature type="region of interest" description="Disordered" evidence="1">
    <location>
        <begin position="76"/>
        <end position="110"/>
    </location>
</feature>
<dbReference type="Proteomes" id="UP000041254">
    <property type="component" value="Unassembled WGS sequence"/>
</dbReference>
<organism evidence="2 3">
    <name type="scientific">Vitrella brassicaformis (strain CCMP3155)</name>
    <dbReference type="NCBI Taxonomy" id="1169540"/>
    <lineage>
        <taxon>Eukaryota</taxon>
        <taxon>Sar</taxon>
        <taxon>Alveolata</taxon>
        <taxon>Colpodellida</taxon>
        <taxon>Vitrellaceae</taxon>
        <taxon>Vitrella</taxon>
    </lineage>
</organism>
<feature type="compositionally biased region" description="Basic and acidic residues" evidence="1">
    <location>
        <begin position="81"/>
        <end position="94"/>
    </location>
</feature>
<evidence type="ECO:0000313" key="3">
    <source>
        <dbReference type="Proteomes" id="UP000041254"/>
    </source>
</evidence>
<dbReference type="VEuPathDB" id="CryptoDB:Vbra_12556"/>
<dbReference type="EMBL" id="CDMY01000276">
    <property type="protein sequence ID" value="CEL99273.1"/>
    <property type="molecule type" value="Genomic_DNA"/>
</dbReference>
<protein>
    <submittedName>
        <fullName evidence="2">Uncharacterized protein</fullName>
    </submittedName>
</protein>
<evidence type="ECO:0000313" key="2">
    <source>
        <dbReference type="EMBL" id="CEL99273.1"/>
    </source>
</evidence>
<dbReference type="PANTHER" id="PTHR47580:SF1">
    <property type="entry name" value="PHOSPHOGLYCERATE MUTASE FAMILY PROTEIN"/>
    <property type="match status" value="1"/>
</dbReference>
<name>A0A0G4ENT4_VITBC</name>
<accession>A0A0G4ENT4</accession>
<dbReference type="InParanoid" id="A0A0G4ENT4"/>
<dbReference type="OrthoDB" id="4531at2759"/>
<sequence>MVKITEGQAPHVSSAAQTFRYVGVQVKKLGKRDGQLLGHFLLILDLHVCCAFTPSPSPLRLSSSFGLRARLRHPHLPLSGRADRQRGANDDHPADPGSLPGVGAADKRRPADEVPGAAWWREGLSRLLVSIVLMLSAASVPWAIDTPPPAQAFVNILSEDPVGVRLNNRYFLMRAGESTAERQGTFFTNPGNKGPMEGNQLTQAGQAEVEEAARRLVQMQFCSSLESGGCFIWANISQRSLETGLMLKNMLGIPQDRLVPEYLYLDPRGVGALDGSSLSLYDSIHQQDVESIDARPPPGSDGTPNESVMDLFIRIRQLFNILEGQYSGQDLLLITPDSDVLSVTEAAFRGDSLNDLKSHFQYSYQPGEVRLLQAKGPTRSL</sequence>
<dbReference type="InterPro" id="IPR029033">
    <property type="entry name" value="His_PPase_superfam"/>
</dbReference>
<dbReference type="STRING" id="1169540.A0A0G4ENT4"/>
<dbReference type="SUPFAM" id="SSF53254">
    <property type="entry name" value="Phosphoglycerate mutase-like"/>
    <property type="match status" value="1"/>
</dbReference>
<keyword evidence="3" id="KW-1185">Reference proteome</keyword>
<dbReference type="Gene3D" id="3.40.50.1240">
    <property type="entry name" value="Phosphoglycerate mutase-like"/>
    <property type="match status" value="1"/>
</dbReference>
<gene>
    <name evidence="2" type="ORF">Vbra_12556</name>
</gene>
<dbReference type="AlphaFoldDB" id="A0A0G4ENT4"/>
<reference evidence="2 3" key="1">
    <citation type="submission" date="2014-11" db="EMBL/GenBank/DDBJ databases">
        <authorList>
            <person name="Zhu J."/>
            <person name="Qi W."/>
            <person name="Song R."/>
        </authorList>
    </citation>
    <scope>NUCLEOTIDE SEQUENCE [LARGE SCALE GENOMIC DNA]</scope>
</reference>
<proteinExistence type="predicted"/>
<evidence type="ECO:0000256" key="1">
    <source>
        <dbReference type="SAM" id="MobiDB-lite"/>
    </source>
</evidence>